<dbReference type="AlphaFoldDB" id="A0AAD9V8N6"/>
<evidence type="ECO:0000313" key="1">
    <source>
        <dbReference type="EMBL" id="KAK2565007.1"/>
    </source>
</evidence>
<dbReference type="EMBL" id="JARQWQ010000021">
    <property type="protein sequence ID" value="KAK2565007.1"/>
    <property type="molecule type" value="Genomic_DNA"/>
</dbReference>
<reference evidence="1" key="1">
    <citation type="journal article" date="2023" name="G3 (Bethesda)">
        <title>Whole genome assembly and annotation of the endangered Caribbean coral Acropora cervicornis.</title>
        <authorList>
            <person name="Selwyn J.D."/>
            <person name="Vollmer S.V."/>
        </authorList>
    </citation>
    <scope>NUCLEOTIDE SEQUENCE</scope>
    <source>
        <strain evidence="1">K2</strain>
    </source>
</reference>
<accession>A0AAD9V8N6</accession>
<feature type="non-terminal residue" evidence="1">
    <location>
        <position position="64"/>
    </location>
</feature>
<organism evidence="1 2">
    <name type="scientific">Acropora cervicornis</name>
    <name type="common">Staghorn coral</name>
    <dbReference type="NCBI Taxonomy" id="6130"/>
    <lineage>
        <taxon>Eukaryota</taxon>
        <taxon>Metazoa</taxon>
        <taxon>Cnidaria</taxon>
        <taxon>Anthozoa</taxon>
        <taxon>Hexacorallia</taxon>
        <taxon>Scleractinia</taxon>
        <taxon>Astrocoeniina</taxon>
        <taxon>Acroporidae</taxon>
        <taxon>Acropora</taxon>
    </lineage>
</organism>
<name>A0AAD9V8N6_ACRCE</name>
<keyword evidence="2" id="KW-1185">Reference proteome</keyword>
<proteinExistence type="predicted"/>
<dbReference type="Proteomes" id="UP001249851">
    <property type="component" value="Unassembled WGS sequence"/>
</dbReference>
<protein>
    <submittedName>
        <fullName evidence="1">Uncharacterized protein</fullName>
    </submittedName>
</protein>
<evidence type="ECO:0000313" key="2">
    <source>
        <dbReference type="Proteomes" id="UP001249851"/>
    </source>
</evidence>
<reference evidence="1" key="2">
    <citation type="journal article" date="2023" name="Science">
        <title>Genomic signatures of disease resistance in endangered staghorn corals.</title>
        <authorList>
            <person name="Vollmer S.V."/>
            <person name="Selwyn J.D."/>
            <person name="Despard B.A."/>
            <person name="Roesel C.L."/>
        </authorList>
    </citation>
    <scope>NUCLEOTIDE SEQUENCE</scope>
    <source>
        <strain evidence="1">K2</strain>
    </source>
</reference>
<comment type="caution">
    <text evidence="1">The sequence shown here is derived from an EMBL/GenBank/DDBJ whole genome shotgun (WGS) entry which is preliminary data.</text>
</comment>
<sequence>MKISHRQSQPHENEKRLNYTCLMMIWPKLDNQENQIGYRLAHKICHKMAEANNVHMNSKNEEPP</sequence>
<gene>
    <name evidence="1" type="ORF">P5673_011721</name>
</gene>